<feature type="transmembrane region" description="Helical" evidence="1">
    <location>
        <begin position="20"/>
        <end position="48"/>
    </location>
</feature>
<reference evidence="2 3" key="1">
    <citation type="submission" date="2014-07" db="EMBL/GenBank/DDBJ databases">
        <title>Methanogenic archaea and the global carbon cycle.</title>
        <authorList>
            <person name="Henriksen J.R."/>
            <person name="Luke J."/>
            <person name="Reinhart S."/>
            <person name="Benedict M.N."/>
            <person name="Youngblut N.D."/>
            <person name="Metcalf M.E."/>
            <person name="Whitaker R.J."/>
            <person name="Metcalf W.W."/>
        </authorList>
    </citation>
    <scope>NUCLEOTIDE SEQUENCE [LARGE SCALE GENOMIC DNA]</scope>
    <source>
        <strain evidence="2 3">SarPi</strain>
    </source>
</reference>
<sequence>MGIKLFYRVRPEGKFFKTKIVFTAFFICFYRFLPAFYLLFIWVFRAVLNSDLRIIRFKEIQELLMYRFIYIPGSKKNIKI</sequence>
<keyword evidence="1" id="KW-0812">Transmembrane</keyword>
<keyword evidence="1" id="KW-0472">Membrane</keyword>
<evidence type="ECO:0000256" key="1">
    <source>
        <dbReference type="SAM" id="Phobius"/>
    </source>
</evidence>
<gene>
    <name evidence="2" type="ORF">MSMAP_2349</name>
</gene>
<protein>
    <submittedName>
        <fullName evidence="2">Uncharacterized protein</fullName>
    </submittedName>
</protein>
<evidence type="ECO:0000313" key="2">
    <source>
        <dbReference type="EMBL" id="AKB62334.1"/>
    </source>
</evidence>
<dbReference type="AlphaFoldDB" id="A0A0E3RA45"/>
<name>A0A0E3RA45_METMZ</name>
<dbReference type="HOGENOM" id="CLU_2581455_0_0_2"/>
<proteinExistence type="predicted"/>
<dbReference type="Proteomes" id="UP000033116">
    <property type="component" value="Chromosome"/>
</dbReference>
<organism evidence="2 3">
    <name type="scientific">Methanosarcina mazei SarPi</name>
    <dbReference type="NCBI Taxonomy" id="1434115"/>
    <lineage>
        <taxon>Archaea</taxon>
        <taxon>Methanobacteriati</taxon>
        <taxon>Methanobacteriota</taxon>
        <taxon>Stenosarchaea group</taxon>
        <taxon>Methanomicrobia</taxon>
        <taxon>Methanosarcinales</taxon>
        <taxon>Methanosarcinaceae</taxon>
        <taxon>Methanosarcina</taxon>
    </lineage>
</organism>
<keyword evidence="1" id="KW-1133">Transmembrane helix</keyword>
<evidence type="ECO:0000313" key="3">
    <source>
        <dbReference type="Proteomes" id="UP000033116"/>
    </source>
</evidence>
<accession>A0A0E3RA45</accession>
<dbReference type="PATRIC" id="fig|1434115.4.peg.3012"/>
<dbReference type="EMBL" id="CP009511">
    <property type="protein sequence ID" value="AKB62334.1"/>
    <property type="molecule type" value="Genomic_DNA"/>
</dbReference>